<dbReference type="Pfam" id="PF05368">
    <property type="entry name" value="NmrA"/>
    <property type="match status" value="1"/>
</dbReference>
<name>A0ABR4K328_9EURO</name>
<feature type="domain" description="NmrA-like" evidence="4">
    <location>
        <begin position="8"/>
        <end position="300"/>
    </location>
</feature>
<comment type="similarity">
    <text evidence="1">Belongs to the NmrA-type oxidoreductase family.</text>
</comment>
<keyword evidence="6" id="KW-1185">Reference proteome</keyword>
<dbReference type="InterPro" id="IPR051164">
    <property type="entry name" value="NmrA-like_oxidored"/>
</dbReference>
<sequence length="338" mass="37160">MATPSTSHVIAVVGATGNQGAGVIQALLASKTPDGGLWHVRGITRDANSARAKKFLSDNQTVDHRLSLVAGETYDKASLQDAFAGAYGVFAMTSETHAGRILDKEEDMKHEVEAGRNMVLAAEECRVKHLVFSSLPDMISATGGRYVNIHHMNNKYEVEKFARQQMSGGVTCLIPGFFYSNLSWPQYCTRRADGVIRFVIPIPSSQVAQWTDPIHDMGMFAARVFELGVSKTHGNTYLVLSPRVTPEEMVQTFIKVTGQPAIHEPISAEEFAELTVPRVGPAFRQDAREMMEWAAVAPADRIAYGAFAEDSDRSFQDLGLKASTFEEWLCRSGWMGPE</sequence>
<dbReference type="PANTHER" id="PTHR42748">
    <property type="entry name" value="NITROGEN METABOLITE REPRESSION PROTEIN NMRA FAMILY MEMBER"/>
    <property type="match status" value="1"/>
</dbReference>
<dbReference type="InterPro" id="IPR036291">
    <property type="entry name" value="NAD(P)-bd_dom_sf"/>
</dbReference>
<dbReference type="PANTHER" id="PTHR42748:SF30">
    <property type="entry name" value="NMRA-LIKE DOMAIN-CONTAINING PROTEIN"/>
    <property type="match status" value="1"/>
</dbReference>
<keyword evidence="2" id="KW-0521">NADP</keyword>
<protein>
    <recommendedName>
        <fullName evidence="4">NmrA-like domain-containing protein</fullName>
    </recommendedName>
</protein>
<dbReference type="EMBL" id="JBFXLU010000061">
    <property type="protein sequence ID" value="KAL2846706.1"/>
    <property type="molecule type" value="Genomic_DNA"/>
</dbReference>
<comment type="caution">
    <text evidence="5">The sequence shown here is derived from an EMBL/GenBank/DDBJ whole genome shotgun (WGS) entry which is preliminary data.</text>
</comment>
<organism evidence="5 6">
    <name type="scientific">Aspergillus pseudoustus</name>
    <dbReference type="NCBI Taxonomy" id="1810923"/>
    <lineage>
        <taxon>Eukaryota</taxon>
        <taxon>Fungi</taxon>
        <taxon>Dikarya</taxon>
        <taxon>Ascomycota</taxon>
        <taxon>Pezizomycotina</taxon>
        <taxon>Eurotiomycetes</taxon>
        <taxon>Eurotiomycetidae</taxon>
        <taxon>Eurotiales</taxon>
        <taxon>Aspergillaceae</taxon>
        <taxon>Aspergillus</taxon>
        <taxon>Aspergillus subgen. Nidulantes</taxon>
    </lineage>
</organism>
<evidence type="ECO:0000256" key="3">
    <source>
        <dbReference type="ARBA" id="ARBA00023002"/>
    </source>
</evidence>
<evidence type="ECO:0000256" key="2">
    <source>
        <dbReference type="ARBA" id="ARBA00022857"/>
    </source>
</evidence>
<evidence type="ECO:0000256" key="1">
    <source>
        <dbReference type="ARBA" id="ARBA00006328"/>
    </source>
</evidence>
<evidence type="ECO:0000313" key="5">
    <source>
        <dbReference type="EMBL" id="KAL2846706.1"/>
    </source>
</evidence>
<dbReference type="Proteomes" id="UP001610446">
    <property type="component" value="Unassembled WGS sequence"/>
</dbReference>
<dbReference type="Gene3D" id="3.90.25.10">
    <property type="entry name" value="UDP-galactose 4-epimerase, domain 1"/>
    <property type="match status" value="1"/>
</dbReference>
<dbReference type="SUPFAM" id="SSF51735">
    <property type="entry name" value="NAD(P)-binding Rossmann-fold domains"/>
    <property type="match status" value="1"/>
</dbReference>
<keyword evidence="3" id="KW-0560">Oxidoreductase</keyword>
<gene>
    <name evidence="5" type="ORF">BJY01DRAFT_213190</name>
</gene>
<reference evidence="5 6" key="1">
    <citation type="submission" date="2024-07" db="EMBL/GenBank/DDBJ databases">
        <title>Section-level genome sequencing and comparative genomics of Aspergillus sections Usti and Cavernicolus.</title>
        <authorList>
            <consortium name="Lawrence Berkeley National Laboratory"/>
            <person name="Nybo J.L."/>
            <person name="Vesth T.C."/>
            <person name="Theobald S."/>
            <person name="Frisvad J.C."/>
            <person name="Larsen T.O."/>
            <person name="Kjaerboelling I."/>
            <person name="Rothschild-Mancinelli K."/>
            <person name="Lyhne E.K."/>
            <person name="Kogle M.E."/>
            <person name="Barry K."/>
            <person name="Clum A."/>
            <person name="Na H."/>
            <person name="Ledsgaard L."/>
            <person name="Lin J."/>
            <person name="Lipzen A."/>
            <person name="Kuo A."/>
            <person name="Riley R."/>
            <person name="Mondo S."/>
            <person name="Labutti K."/>
            <person name="Haridas S."/>
            <person name="Pangalinan J."/>
            <person name="Salamov A.A."/>
            <person name="Simmons B.A."/>
            <person name="Magnuson J.K."/>
            <person name="Chen J."/>
            <person name="Drula E."/>
            <person name="Henrissat B."/>
            <person name="Wiebenga A."/>
            <person name="Lubbers R.J."/>
            <person name="Gomes A.C."/>
            <person name="Makela M.R."/>
            <person name="Stajich J."/>
            <person name="Grigoriev I.V."/>
            <person name="Mortensen U.H."/>
            <person name="De Vries R.P."/>
            <person name="Baker S.E."/>
            <person name="Andersen M.R."/>
        </authorList>
    </citation>
    <scope>NUCLEOTIDE SEQUENCE [LARGE SCALE GENOMIC DNA]</scope>
    <source>
        <strain evidence="5 6">CBS 123904</strain>
    </source>
</reference>
<dbReference type="InterPro" id="IPR008030">
    <property type="entry name" value="NmrA-like"/>
</dbReference>
<evidence type="ECO:0000313" key="6">
    <source>
        <dbReference type="Proteomes" id="UP001610446"/>
    </source>
</evidence>
<evidence type="ECO:0000259" key="4">
    <source>
        <dbReference type="Pfam" id="PF05368"/>
    </source>
</evidence>
<dbReference type="Gene3D" id="3.40.50.720">
    <property type="entry name" value="NAD(P)-binding Rossmann-like Domain"/>
    <property type="match status" value="1"/>
</dbReference>
<accession>A0ABR4K328</accession>
<proteinExistence type="inferred from homology"/>